<keyword evidence="3" id="KW-0539">Nucleus</keyword>
<feature type="compositionally biased region" description="Polar residues" evidence="4">
    <location>
        <begin position="464"/>
        <end position="482"/>
    </location>
</feature>
<dbReference type="EMBL" id="EAAA01001421">
    <property type="status" value="NOT_ANNOTATED_CDS"/>
    <property type="molecule type" value="Genomic_DNA"/>
</dbReference>
<feature type="region of interest" description="Disordered" evidence="4">
    <location>
        <begin position="300"/>
        <end position="355"/>
    </location>
</feature>
<dbReference type="InterPro" id="IPR046370">
    <property type="entry name" value="MAML_N_sf"/>
</dbReference>
<organism evidence="6 7">
    <name type="scientific">Ciona intestinalis</name>
    <name type="common">Transparent sea squirt</name>
    <name type="synonym">Ascidia intestinalis</name>
    <dbReference type="NCBI Taxonomy" id="7719"/>
    <lineage>
        <taxon>Eukaryota</taxon>
        <taxon>Metazoa</taxon>
        <taxon>Chordata</taxon>
        <taxon>Tunicata</taxon>
        <taxon>Ascidiacea</taxon>
        <taxon>Phlebobranchia</taxon>
        <taxon>Cionidae</taxon>
        <taxon>Ciona</taxon>
    </lineage>
</organism>
<feature type="compositionally biased region" description="Low complexity" evidence="4">
    <location>
        <begin position="510"/>
        <end position="520"/>
    </location>
</feature>
<dbReference type="InterPro" id="IPR019082">
    <property type="entry name" value="Mastermind-like_N"/>
</dbReference>
<feature type="compositionally biased region" description="Basic and acidic residues" evidence="4">
    <location>
        <begin position="154"/>
        <end position="163"/>
    </location>
</feature>
<feature type="region of interest" description="Disordered" evidence="4">
    <location>
        <begin position="249"/>
        <end position="283"/>
    </location>
</feature>
<name>F6TYJ4_CIOIN</name>
<feature type="region of interest" description="Disordered" evidence="4">
    <location>
        <begin position="376"/>
        <end position="425"/>
    </location>
</feature>
<dbReference type="GO" id="GO:0045944">
    <property type="term" value="P:positive regulation of transcription by RNA polymerase II"/>
    <property type="evidence" value="ECO:0007669"/>
    <property type="project" value="InterPro"/>
</dbReference>
<dbReference type="Ensembl" id="ENSCINT00000022247.2">
    <property type="protein sequence ID" value="ENSCINP00000022001.2"/>
    <property type="gene ID" value="ENSCING00000011541.2"/>
</dbReference>
<accession>F6TYJ4</accession>
<feature type="compositionally biased region" description="Low complexity" evidence="4">
    <location>
        <begin position="165"/>
        <end position="194"/>
    </location>
</feature>
<evidence type="ECO:0000259" key="5">
    <source>
        <dbReference type="SMART" id="SM01275"/>
    </source>
</evidence>
<feature type="region of interest" description="Disordered" evidence="4">
    <location>
        <begin position="68"/>
        <end position="93"/>
    </location>
</feature>
<dbReference type="InParanoid" id="F6TYJ4"/>
<keyword evidence="7" id="KW-1185">Reference proteome</keyword>
<dbReference type="Proteomes" id="UP000008144">
    <property type="component" value="Chromosome 2"/>
</dbReference>
<dbReference type="GO" id="GO:0007219">
    <property type="term" value="P:Notch signaling pathway"/>
    <property type="evidence" value="ECO:0007669"/>
    <property type="project" value="InterPro"/>
</dbReference>
<comment type="similarity">
    <text evidence="2">Belongs to the mastermind family.</text>
</comment>
<feature type="compositionally biased region" description="Low complexity" evidence="4">
    <location>
        <begin position="380"/>
        <end position="413"/>
    </location>
</feature>
<comment type="subcellular location">
    <subcellularLocation>
        <location evidence="1">Nucleus</location>
    </subcellularLocation>
</comment>
<reference evidence="7" key="1">
    <citation type="journal article" date="2002" name="Science">
        <title>The draft genome of Ciona intestinalis: insights into chordate and vertebrate origins.</title>
        <authorList>
            <person name="Dehal P."/>
            <person name="Satou Y."/>
            <person name="Campbell R.K."/>
            <person name="Chapman J."/>
            <person name="Degnan B."/>
            <person name="De Tomaso A."/>
            <person name="Davidson B."/>
            <person name="Di Gregorio A."/>
            <person name="Gelpke M."/>
            <person name="Goodstein D.M."/>
            <person name="Harafuji N."/>
            <person name="Hastings K.E."/>
            <person name="Ho I."/>
            <person name="Hotta K."/>
            <person name="Huang W."/>
            <person name="Kawashima T."/>
            <person name="Lemaire P."/>
            <person name="Martinez D."/>
            <person name="Meinertzhagen I.A."/>
            <person name="Necula S."/>
            <person name="Nonaka M."/>
            <person name="Putnam N."/>
            <person name="Rash S."/>
            <person name="Saiga H."/>
            <person name="Satake M."/>
            <person name="Terry A."/>
            <person name="Yamada L."/>
            <person name="Wang H.G."/>
            <person name="Awazu S."/>
            <person name="Azumi K."/>
            <person name="Boore J."/>
            <person name="Branno M."/>
            <person name="Chin-Bow S."/>
            <person name="DeSantis R."/>
            <person name="Doyle S."/>
            <person name="Francino P."/>
            <person name="Keys D.N."/>
            <person name="Haga S."/>
            <person name="Hayashi H."/>
            <person name="Hino K."/>
            <person name="Imai K.S."/>
            <person name="Inaba K."/>
            <person name="Kano S."/>
            <person name="Kobayashi K."/>
            <person name="Kobayashi M."/>
            <person name="Lee B.I."/>
            <person name="Makabe K.W."/>
            <person name="Manohar C."/>
            <person name="Matassi G."/>
            <person name="Medina M."/>
            <person name="Mochizuki Y."/>
            <person name="Mount S."/>
            <person name="Morishita T."/>
            <person name="Miura S."/>
            <person name="Nakayama A."/>
            <person name="Nishizaka S."/>
            <person name="Nomoto H."/>
            <person name="Ohta F."/>
            <person name="Oishi K."/>
            <person name="Rigoutsos I."/>
            <person name="Sano M."/>
            <person name="Sasaki A."/>
            <person name="Sasakura Y."/>
            <person name="Shoguchi E."/>
            <person name="Shin-i T."/>
            <person name="Spagnuolo A."/>
            <person name="Stainier D."/>
            <person name="Suzuki M.M."/>
            <person name="Tassy O."/>
            <person name="Takatori N."/>
            <person name="Tokuoka M."/>
            <person name="Yagi K."/>
            <person name="Yoshizaki F."/>
            <person name="Wada S."/>
            <person name="Zhang C."/>
            <person name="Hyatt P.D."/>
            <person name="Larimer F."/>
            <person name="Detter C."/>
            <person name="Doggett N."/>
            <person name="Glavina T."/>
            <person name="Hawkins T."/>
            <person name="Richardson P."/>
            <person name="Lucas S."/>
            <person name="Kohara Y."/>
            <person name="Levine M."/>
            <person name="Satoh N."/>
            <person name="Rokhsar D.S."/>
        </authorList>
    </citation>
    <scope>NUCLEOTIDE SEQUENCE [LARGE SCALE GENOMIC DNA]</scope>
</reference>
<dbReference type="HOGENOM" id="CLU_339073_0_0_1"/>
<evidence type="ECO:0000256" key="2">
    <source>
        <dbReference type="ARBA" id="ARBA00008081"/>
    </source>
</evidence>
<reference evidence="6" key="4">
    <citation type="submission" date="2025-09" db="UniProtKB">
        <authorList>
            <consortium name="Ensembl"/>
        </authorList>
    </citation>
    <scope>IDENTIFICATION</scope>
</reference>
<feature type="compositionally biased region" description="Polar residues" evidence="4">
    <location>
        <begin position="416"/>
        <end position="425"/>
    </location>
</feature>
<proteinExistence type="inferred from homology"/>
<evidence type="ECO:0000256" key="3">
    <source>
        <dbReference type="ARBA" id="ARBA00023242"/>
    </source>
</evidence>
<reference evidence="6" key="2">
    <citation type="journal article" date="2008" name="Genome Biol.">
        <title>Improved genome assembly and evidence-based global gene model set for the chordate Ciona intestinalis: new insight into intron and operon populations.</title>
        <authorList>
            <person name="Satou Y."/>
            <person name="Mineta K."/>
            <person name="Ogasawara M."/>
            <person name="Sasakura Y."/>
            <person name="Shoguchi E."/>
            <person name="Ueno K."/>
            <person name="Yamada L."/>
            <person name="Matsumoto J."/>
            <person name="Wasserscheid J."/>
            <person name="Dewar K."/>
            <person name="Wiley G.B."/>
            <person name="Macmil S.L."/>
            <person name="Roe B.A."/>
            <person name="Zeller R.W."/>
            <person name="Hastings K.E."/>
            <person name="Lemaire P."/>
            <person name="Lindquist E."/>
            <person name="Endo T."/>
            <person name="Hotta K."/>
            <person name="Inaba K."/>
        </authorList>
    </citation>
    <scope>NUCLEOTIDE SEQUENCE [LARGE SCALE GENOMIC DNA]</scope>
    <source>
        <strain evidence="6">wild type</strain>
    </source>
</reference>
<evidence type="ECO:0000313" key="7">
    <source>
        <dbReference type="Proteomes" id="UP000008144"/>
    </source>
</evidence>
<dbReference type="Pfam" id="PF09596">
    <property type="entry name" value="MamL-1"/>
    <property type="match status" value="1"/>
</dbReference>
<dbReference type="GO" id="GO:0003713">
    <property type="term" value="F:transcription coactivator activity"/>
    <property type="evidence" value="ECO:0007669"/>
    <property type="project" value="InterPro"/>
</dbReference>
<protein>
    <recommendedName>
        <fullName evidence="5">Neurogenic mastermind-like N-terminal domain-containing protein</fullName>
    </recommendedName>
</protein>
<dbReference type="STRING" id="7719.ENSCINP00000022001"/>
<feature type="region of interest" description="Disordered" evidence="4">
    <location>
        <begin position="464"/>
        <end position="525"/>
    </location>
</feature>
<evidence type="ECO:0000313" key="6">
    <source>
        <dbReference type="Ensembl" id="ENSCINP00000022001.2"/>
    </source>
</evidence>
<feature type="domain" description="Neurogenic mastermind-like N-terminal" evidence="5">
    <location>
        <begin position="15"/>
        <end position="75"/>
    </location>
</feature>
<dbReference type="GO" id="GO:0016607">
    <property type="term" value="C:nuclear speck"/>
    <property type="evidence" value="ECO:0007669"/>
    <property type="project" value="InterPro"/>
</dbReference>
<reference evidence="6" key="3">
    <citation type="submission" date="2025-08" db="UniProtKB">
        <authorList>
            <consortium name="Ensembl"/>
        </authorList>
    </citation>
    <scope>IDENTIFICATION</scope>
</reference>
<feature type="region of interest" description="Disordered" evidence="4">
    <location>
        <begin position="149"/>
        <end position="195"/>
    </location>
</feature>
<feature type="compositionally biased region" description="Low complexity" evidence="4">
    <location>
        <begin position="259"/>
        <end position="272"/>
    </location>
</feature>
<dbReference type="GeneTree" id="ENSGT00530000068385"/>
<feature type="compositionally biased region" description="Basic and acidic residues" evidence="4">
    <location>
        <begin position="68"/>
        <end position="82"/>
    </location>
</feature>
<dbReference type="Gene3D" id="6.10.250.970">
    <property type="match status" value="1"/>
</dbReference>
<dbReference type="AlphaFoldDB" id="F6TYJ4"/>
<feature type="compositionally biased region" description="Low complexity" evidence="4">
    <location>
        <begin position="323"/>
        <end position="355"/>
    </location>
</feature>
<evidence type="ECO:0000256" key="4">
    <source>
        <dbReference type="SAM" id="MobiDB-lite"/>
    </source>
</evidence>
<sequence length="839" mass="92777">MQSVSMSSGDCANYPHNRHLLLNRLRRRVENCKQHTQDCQVRQHNTQHMRAEVDRMNTAMLMQKVQENKLKKTGKYKNDSVRPKPSIEQGNDTSDIALNKLKRKLESSNLCNNGALIKQGNLMNGCDPNMTSGGNGLPSFMTNQQFDMNQESETQSKKMKLDSEQQQQQQQQQHYHANQANTNQPGNNNCNNGNVSSLSVQIVQQFNNEKQRRIETTVNVNTSNNGMGNGDSTQSVSVNVGPKDIKQEMNQDSTQATHSTVVNSNVTQSSQEQTDDGMQDTELGGITDLINDSDFESWLDEFSQNPTGEDGLGDFGITTADTQQQQQQQQQQHLQQQQQQQQQNQPQQGQSMGQQNVLKDNQFQCKTEKVDFHGFIGEGNNNNNTPNNQPQFFNTASDNHTNQMFNNNNQAPNFGDKTSSPFTHSTMTQQNINMNQQHNMNATNDQMTSQHIQRLSVSVNSKFSVMQKQQQQHPGMNNTRSPSNEHEVMRTTPEGPPRLSHPPSANMAKSVSPSPVSYSVTHQPHPGLNSMPNGQASGPFFGGSVQQNPPNPMTGGMGQTPNMQRAPRMPMQGNNFGSLQRGGNTGMPMSSGMNNGLGPSPVNQTGMSKAQQLKELAEKRIPSGMNNQWSASASASVNMSSSLAFNGPSMNQRDHMTADMQSFSSFQTSGVNNGNQPQVNVQPNNYMAASVAAQAAVAASHRQQQHAPYNQGSRLSHYNTMDGNFQSNQSIPDPRMTAKSMFPNAGTPMNPSQIQASKNRYMQRNQPQQIMRGIRGPGTDMVAQERPAGMPAYYGRQMEQKYGSTVPQGGQMMNGSASVNMRIQQSAAITTNQRHMQVQ</sequence>
<dbReference type="SMART" id="SM01275">
    <property type="entry name" value="MamL-1"/>
    <property type="match status" value="1"/>
</dbReference>
<evidence type="ECO:0000256" key="1">
    <source>
        <dbReference type="ARBA" id="ARBA00004123"/>
    </source>
</evidence>